<dbReference type="Pfam" id="PF05380">
    <property type="entry name" value="Peptidase_A17"/>
    <property type="match status" value="1"/>
</dbReference>
<organism evidence="1 2">
    <name type="scientific">Nephila pilipes</name>
    <name type="common">Giant wood spider</name>
    <name type="synonym">Nephila maculata</name>
    <dbReference type="NCBI Taxonomy" id="299642"/>
    <lineage>
        <taxon>Eukaryota</taxon>
        <taxon>Metazoa</taxon>
        <taxon>Ecdysozoa</taxon>
        <taxon>Arthropoda</taxon>
        <taxon>Chelicerata</taxon>
        <taxon>Arachnida</taxon>
        <taxon>Araneae</taxon>
        <taxon>Araneomorphae</taxon>
        <taxon>Entelegynae</taxon>
        <taxon>Araneoidea</taxon>
        <taxon>Nephilidae</taxon>
        <taxon>Nephila</taxon>
    </lineage>
</organism>
<evidence type="ECO:0000313" key="2">
    <source>
        <dbReference type="Proteomes" id="UP000887013"/>
    </source>
</evidence>
<dbReference type="AlphaFoldDB" id="A0A8X6NFQ1"/>
<reference evidence="1" key="1">
    <citation type="submission" date="2020-08" db="EMBL/GenBank/DDBJ databases">
        <title>Multicomponent nature underlies the extraordinary mechanical properties of spider dragline silk.</title>
        <authorList>
            <person name="Kono N."/>
            <person name="Nakamura H."/>
            <person name="Mori M."/>
            <person name="Yoshida Y."/>
            <person name="Ohtoshi R."/>
            <person name="Malay A.D."/>
            <person name="Moran D.A.P."/>
            <person name="Tomita M."/>
            <person name="Numata K."/>
            <person name="Arakawa K."/>
        </authorList>
    </citation>
    <scope>NUCLEOTIDE SEQUENCE</scope>
</reference>
<name>A0A8X6NFQ1_NEPPI</name>
<dbReference type="Proteomes" id="UP000887013">
    <property type="component" value="Unassembled WGS sequence"/>
</dbReference>
<dbReference type="OrthoDB" id="6429900at2759"/>
<proteinExistence type="predicted"/>
<accession>A0A8X6NFQ1</accession>
<dbReference type="InterPro" id="IPR008042">
    <property type="entry name" value="Retrotrans_Pao"/>
</dbReference>
<evidence type="ECO:0000313" key="1">
    <source>
        <dbReference type="EMBL" id="GFT11044.1"/>
    </source>
</evidence>
<sequence length="217" mass="24900">MGTSTDTEVTILYQEMKQLASHISLPLAKWTTISNNLQEMWKQENIPFKNITQFLRSSRPIRSSYSYCEDLFQDTWLSGIQWDEILPPAVAQQGRRINELQCQNDIHIPRWISPSNAVTIQVLGDASVCACDTYVGRLQFFGIPFDTQHPLLPNGNHPFVHLLIQHNRIRLHHLSVRIISLRVTLYLLDTKRASSYKAGSPLMPTLEAVQGEMWKTN</sequence>
<protein>
    <submittedName>
        <fullName evidence="1">Integrase_H2C2 domain-containing protein</fullName>
    </submittedName>
</protein>
<comment type="caution">
    <text evidence="1">The sequence shown here is derived from an EMBL/GenBank/DDBJ whole genome shotgun (WGS) entry which is preliminary data.</text>
</comment>
<keyword evidence="2" id="KW-1185">Reference proteome</keyword>
<gene>
    <name evidence="1" type="primary">AVEN_41400_1</name>
    <name evidence="1" type="ORF">NPIL_181151</name>
</gene>
<dbReference type="EMBL" id="BMAW01057428">
    <property type="protein sequence ID" value="GFT11044.1"/>
    <property type="molecule type" value="Genomic_DNA"/>
</dbReference>